<name>A0AAN7TIF6_9PEZI</name>
<sequence length="422" mass="48699">MRLINTTTYELHDFIDGAVAPKYAILSHRWQEDEVLYKRYIKGRYSKDAQGYRKIIQCCDFARERGQQWVWIDTVCIQKNSSAELSEAINSMFHWYSKAEICYAYLSDVSAPADDCNKCITQFRASKWFTRGWTLQELIAPKHVIFVNSSWTVIGTKWSPDREDIIQLADIIEEVTGVPQEVLAVPESRYFYSVAQRMSWASTRITSRIEDAAYSLLGIFGVNMALLYGEGKDAFLRLQRELFSRTGDESMFAWPLPAIREIRGGTIQYDINGANGMLAEEVKNFAGMNNVRCLSTKDAYLTLTGYGAEMMVKKDGHPRVFFSNKDSRFVCLPLLSVADSRHERRNDDFGKAYRLYFHTTGCGHYGRFNLPEAVQHDHMDWKPFPHDHTLIVHHSKSETFRYCSSISFQGRYYEGQHYGHTA</sequence>
<dbReference type="PANTHER" id="PTHR10622">
    <property type="entry name" value="HET DOMAIN-CONTAINING PROTEIN"/>
    <property type="match status" value="1"/>
</dbReference>
<reference evidence="2" key="1">
    <citation type="submission" date="2023-08" db="EMBL/GenBank/DDBJ databases">
        <title>Black Yeasts Isolated from many extreme environments.</title>
        <authorList>
            <person name="Coleine C."/>
            <person name="Stajich J.E."/>
            <person name="Selbmann L."/>
        </authorList>
    </citation>
    <scope>NUCLEOTIDE SEQUENCE</scope>
    <source>
        <strain evidence="2">CCFEE 5401</strain>
    </source>
</reference>
<dbReference type="PANTHER" id="PTHR10622:SF10">
    <property type="entry name" value="HET DOMAIN-CONTAINING PROTEIN"/>
    <property type="match status" value="1"/>
</dbReference>
<comment type="caution">
    <text evidence="2">The sequence shown here is derived from an EMBL/GenBank/DDBJ whole genome shotgun (WGS) entry which is preliminary data.</text>
</comment>
<dbReference type="EMBL" id="JAVRRL010000079">
    <property type="protein sequence ID" value="KAK5108708.1"/>
    <property type="molecule type" value="Genomic_DNA"/>
</dbReference>
<accession>A0AAN7TIF6</accession>
<feature type="domain" description="Heterokaryon incompatibility" evidence="1">
    <location>
        <begin position="23"/>
        <end position="110"/>
    </location>
</feature>
<evidence type="ECO:0000313" key="2">
    <source>
        <dbReference type="EMBL" id="KAK5108708.1"/>
    </source>
</evidence>
<dbReference type="InterPro" id="IPR010730">
    <property type="entry name" value="HET"/>
</dbReference>
<evidence type="ECO:0000259" key="1">
    <source>
        <dbReference type="Pfam" id="PF06985"/>
    </source>
</evidence>
<dbReference type="Pfam" id="PF06985">
    <property type="entry name" value="HET"/>
    <property type="match status" value="1"/>
</dbReference>
<dbReference type="AlphaFoldDB" id="A0AAN7TIF6"/>
<proteinExistence type="predicted"/>
<evidence type="ECO:0000313" key="3">
    <source>
        <dbReference type="Proteomes" id="UP001310890"/>
    </source>
</evidence>
<protein>
    <recommendedName>
        <fullName evidence="1">Heterokaryon incompatibility domain-containing protein</fullName>
    </recommendedName>
</protein>
<gene>
    <name evidence="2" type="ORF">LTR62_007855</name>
</gene>
<dbReference type="Proteomes" id="UP001310890">
    <property type="component" value="Unassembled WGS sequence"/>
</dbReference>
<organism evidence="2 3">
    <name type="scientific">Meristemomyces frigidus</name>
    <dbReference type="NCBI Taxonomy" id="1508187"/>
    <lineage>
        <taxon>Eukaryota</taxon>
        <taxon>Fungi</taxon>
        <taxon>Dikarya</taxon>
        <taxon>Ascomycota</taxon>
        <taxon>Pezizomycotina</taxon>
        <taxon>Dothideomycetes</taxon>
        <taxon>Dothideomycetidae</taxon>
        <taxon>Mycosphaerellales</taxon>
        <taxon>Teratosphaeriaceae</taxon>
        <taxon>Meristemomyces</taxon>
    </lineage>
</organism>